<evidence type="ECO:0000313" key="1">
    <source>
        <dbReference type="EMBL" id="GAI89935.1"/>
    </source>
</evidence>
<name>X1TQU4_9ZZZZ</name>
<reference evidence="1" key="1">
    <citation type="journal article" date="2014" name="Front. Microbiol.">
        <title>High frequency of phylogenetically diverse reductive dehalogenase-homologous genes in deep subseafloor sedimentary metagenomes.</title>
        <authorList>
            <person name="Kawai M."/>
            <person name="Futagami T."/>
            <person name="Toyoda A."/>
            <person name="Takaki Y."/>
            <person name="Nishi S."/>
            <person name="Hori S."/>
            <person name="Arai W."/>
            <person name="Tsubouchi T."/>
            <person name="Morono Y."/>
            <person name="Uchiyama I."/>
            <person name="Ito T."/>
            <person name="Fujiyama A."/>
            <person name="Inagaki F."/>
            <person name="Takami H."/>
        </authorList>
    </citation>
    <scope>NUCLEOTIDE SEQUENCE</scope>
    <source>
        <strain evidence="1">Expedition CK06-06</strain>
    </source>
</reference>
<sequence>PLLIIFNAEPNKPIVRKISVLNNYGKDFEIESVSSKNDIVAMKLLEQKKLRNGYQLDVEITPPSGEGQPKFTDVFSLNIKDGESLSIKCNGYYSKRKPKLETQ</sequence>
<organism evidence="1">
    <name type="scientific">marine sediment metagenome</name>
    <dbReference type="NCBI Taxonomy" id="412755"/>
    <lineage>
        <taxon>unclassified sequences</taxon>
        <taxon>metagenomes</taxon>
        <taxon>ecological metagenomes</taxon>
    </lineage>
</organism>
<feature type="non-terminal residue" evidence="1">
    <location>
        <position position="1"/>
    </location>
</feature>
<accession>X1TQU4</accession>
<proteinExistence type="predicted"/>
<protein>
    <submittedName>
        <fullName evidence="1">Uncharacterized protein</fullName>
    </submittedName>
</protein>
<dbReference type="EMBL" id="BARW01022926">
    <property type="protein sequence ID" value="GAI89935.1"/>
    <property type="molecule type" value="Genomic_DNA"/>
</dbReference>
<gene>
    <name evidence="1" type="ORF">S12H4_38140</name>
</gene>
<dbReference type="AlphaFoldDB" id="X1TQU4"/>
<comment type="caution">
    <text evidence="1">The sequence shown here is derived from an EMBL/GenBank/DDBJ whole genome shotgun (WGS) entry which is preliminary data.</text>
</comment>